<dbReference type="GO" id="GO:0046872">
    <property type="term" value="F:metal ion binding"/>
    <property type="evidence" value="ECO:0007669"/>
    <property type="project" value="UniProtKB-KW"/>
</dbReference>
<accession>A0A7G5EDF2</accession>
<dbReference type="InterPro" id="IPR011990">
    <property type="entry name" value="TPR-like_helical_dom_sf"/>
</dbReference>
<reference evidence="9 10" key="1">
    <citation type="journal article" date="2020" name="G3 (Bethesda)">
        <title>CeMbio - The Caenorhabditis elegans Microbiome Resource.</title>
        <authorList>
            <person name="Dirksen P."/>
            <person name="Assie A."/>
            <person name="Zimmermann J."/>
            <person name="Zhang F."/>
            <person name="Tietje A.M."/>
            <person name="Marsh S.A."/>
            <person name="Felix M.A."/>
            <person name="Shapira M."/>
            <person name="Kaleta C."/>
            <person name="Schulenburg H."/>
            <person name="Samuel B."/>
        </authorList>
    </citation>
    <scope>NUCLEOTIDE SEQUENCE [LARGE SCALE GENOMIC DNA]</scope>
    <source>
        <strain evidence="9 10">BIGb0172</strain>
    </source>
</reference>
<dbReference type="RefSeq" id="WP_182326452.1">
    <property type="nucleotide sequence ID" value="NZ_CP058554.1"/>
</dbReference>
<evidence type="ECO:0000256" key="6">
    <source>
        <dbReference type="ARBA" id="ARBA00023049"/>
    </source>
</evidence>
<dbReference type="KEGG" id="cpis:HS961_03800"/>
<dbReference type="EMBL" id="CP058554">
    <property type="protein sequence ID" value="QMV72027.1"/>
    <property type="molecule type" value="Genomic_DNA"/>
</dbReference>
<feature type="signal peptide" evidence="7">
    <location>
        <begin position="1"/>
        <end position="31"/>
    </location>
</feature>
<proteinExistence type="predicted"/>
<evidence type="ECO:0000256" key="4">
    <source>
        <dbReference type="ARBA" id="ARBA00022801"/>
    </source>
</evidence>
<evidence type="ECO:0000256" key="1">
    <source>
        <dbReference type="ARBA" id="ARBA00001947"/>
    </source>
</evidence>
<feature type="chain" id="PRO_5028924585" evidence="7">
    <location>
        <begin position="32"/>
        <end position="577"/>
    </location>
</feature>
<feature type="domain" description="Peptidase M48" evidence="8">
    <location>
        <begin position="100"/>
        <end position="269"/>
    </location>
</feature>
<keyword evidence="3" id="KW-0479">Metal-binding</keyword>
<evidence type="ECO:0000259" key="8">
    <source>
        <dbReference type="Pfam" id="PF01435"/>
    </source>
</evidence>
<keyword evidence="2 9" id="KW-0645">Protease</keyword>
<keyword evidence="5" id="KW-0862">Zinc</keyword>
<dbReference type="Pfam" id="PF01435">
    <property type="entry name" value="Peptidase_M48"/>
    <property type="match status" value="1"/>
</dbReference>
<dbReference type="SUPFAM" id="SSF48452">
    <property type="entry name" value="TPR-like"/>
    <property type="match status" value="1"/>
</dbReference>
<dbReference type="InterPro" id="IPR001915">
    <property type="entry name" value="Peptidase_M48"/>
</dbReference>
<keyword evidence="10" id="KW-1185">Reference proteome</keyword>
<evidence type="ECO:0000256" key="7">
    <source>
        <dbReference type="SAM" id="SignalP"/>
    </source>
</evidence>
<keyword evidence="7" id="KW-0732">Signal</keyword>
<evidence type="ECO:0000256" key="5">
    <source>
        <dbReference type="ARBA" id="ARBA00022833"/>
    </source>
</evidence>
<organism evidence="9 10">
    <name type="scientific">Comamonas piscis</name>
    <dbReference type="NCBI Taxonomy" id="1562974"/>
    <lineage>
        <taxon>Bacteria</taxon>
        <taxon>Pseudomonadati</taxon>
        <taxon>Pseudomonadota</taxon>
        <taxon>Betaproteobacteria</taxon>
        <taxon>Burkholderiales</taxon>
        <taxon>Comamonadaceae</taxon>
        <taxon>Comamonas</taxon>
    </lineage>
</organism>
<evidence type="ECO:0000256" key="3">
    <source>
        <dbReference type="ARBA" id="ARBA00022723"/>
    </source>
</evidence>
<sequence>MNTWFFKRTACALLAAQMAAVAALAPLQARADTSLPAMGEGAEMTTSEERRLGDDIAREIYRDPQFLDDAILYEYVNGIWQELMLAARQRGTLTSELQERFAWQVMLIQDATVNAFALPGGFMGVQTGLVGVVGSRDELASVLAHEMSHITQRHIARMLARQSRMTPVMIAGMILGALAASKNPAAAQALMVGSSAAAIQSQLNFSRDMEREADRTGMSLMPPAGYSQAGFVSMFEKLQQANRMNDNGSWPYLRTHPLTTERIADMQSRLPAGAARKPQDTGMVAQMMSARARMLSKPEPQVLHQWVQLTTAADFANRSLDQRAGVWYLAAMSQNQLGRHSEALAALDQLDATVQAHPDAMRQAQLLRADVALRNRQPQDALAALAKIQPLKPPASKAGSTSVTVSNAMTGLVNEAVITQGSDKSLSIQDSSRDVLLPEVKAVVGDDTGQSPERPELVLAAQALAQLPASGLTAYGDVLRQTSSRLQTLVLQWPKDVGAWLALSWVLRQQNQPLRSIRAEAESRAAQYDYAAAVDRLRAGQDMARNSQNRNDYYEASIIDTRLREMQSLAKEQAARK</sequence>
<dbReference type="InterPro" id="IPR051156">
    <property type="entry name" value="Mito/Outer_Membr_Metalloprot"/>
</dbReference>
<name>A0A7G5EDF2_9BURK</name>
<dbReference type="Gene3D" id="3.30.2010.10">
    <property type="entry name" value="Metalloproteases ('zincins'), catalytic domain"/>
    <property type="match status" value="1"/>
</dbReference>
<gene>
    <name evidence="9" type="ORF">HS961_03800</name>
</gene>
<evidence type="ECO:0000313" key="9">
    <source>
        <dbReference type="EMBL" id="QMV72027.1"/>
    </source>
</evidence>
<keyword evidence="6 9" id="KW-0482">Metalloprotease</keyword>
<dbReference type="Proteomes" id="UP000515240">
    <property type="component" value="Chromosome"/>
</dbReference>
<dbReference type="GO" id="GO:0016020">
    <property type="term" value="C:membrane"/>
    <property type="evidence" value="ECO:0007669"/>
    <property type="project" value="TreeGrafter"/>
</dbReference>
<comment type="cofactor">
    <cofactor evidence="1">
        <name>Zn(2+)</name>
        <dbReference type="ChEBI" id="CHEBI:29105"/>
    </cofactor>
</comment>
<dbReference type="GO" id="GO:0004222">
    <property type="term" value="F:metalloendopeptidase activity"/>
    <property type="evidence" value="ECO:0007669"/>
    <property type="project" value="InterPro"/>
</dbReference>
<dbReference type="GO" id="GO:0051603">
    <property type="term" value="P:proteolysis involved in protein catabolic process"/>
    <property type="evidence" value="ECO:0007669"/>
    <property type="project" value="TreeGrafter"/>
</dbReference>
<dbReference type="PANTHER" id="PTHR22726">
    <property type="entry name" value="METALLOENDOPEPTIDASE OMA1"/>
    <property type="match status" value="1"/>
</dbReference>
<evidence type="ECO:0000256" key="2">
    <source>
        <dbReference type="ARBA" id="ARBA00022670"/>
    </source>
</evidence>
<keyword evidence="4" id="KW-0378">Hydrolase</keyword>
<evidence type="ECO:0000313" key="10">
    <source>
        <dbReference type="Proteomes" id="UP000515240"/>
    </source>
</evidence>
<protein>
    <submittedName>
        <fullName evidence="9">M48 family metalloprotease</fullName>
    </submittedName>
</protein>
<dbReference type="PANTHER" id="PTHR22726:SF1">
    <property type="entry name" value="METALLOENDOPEPTIDASE OMA1, MITOCHONDRIAL"/>
    <property type="match status" value="1"/>
</dbReference>
<dbReference type="AlphaFoldDB" id="A0A7G5EDF2"/>